<feature type="region of interest" description="Disordered" evidence="3">
    <location>
        <begin position="210"/>
        <end position="243"/>
    </location>
</feature>
<evidence type="ECO:0000313" key="4">
    <source>
        <dbReference type="EMBL" id="CAI9956316.1"/>
    </source>
</evidence>
<dbReference type="InterPro" id="IPR001611">
    <property type="entry name" value="Leu-rich_rpt"/>
</dbReference>
<name>A0AA86QGM6_9EUKA</name>
<dbReference type="InterPro" id="IPR050836">
    <property type="entry name" value="SDS22/Internalin_LRR"/>
</dbReference>
<comment type="caution">
    <text evidence="4">The sequence shown here is derived from an EMBL/GenBank/DDBJ whole genome shotgun (WGS) entry which is preliminary data.</text>
</comment>
<proteinExistence type="predicted"/>
<dbReference type="AlphaFoldDB" id="A0AA86QGM6"/>
<dbReference type="EMBL" id="CATOUU010000872">
    <property type="protein sequence ID" value="CAI9956316.1"/>
    <property type="molecule type" value="Genomic_DNA"/>
</dbReference>
<dbReference type="SUPFAM" id="SSF52058">
    <property type="entry name" value="L domain-like"/>
    <property type="match status" value="1"/>
</dbReference>
<evidence type="ECO:0000256" key="2">
    <source>
        <dbReference type="ARBA" id="ARBA00022737"/>
    </source>
</evidence>
<evidence type="ECO:0000313" key="6">
    <source>
        <dbReference type="Proteomes" id="UP001642409"/>
    </source>
</evidence>
<dbReference type="Pfam" id="PF12799">
    <property type="entry name" value="LRR_4"/>
    <property type="match status" value="1"/>
</dbReference>
<evidence type="ECO:0000256" key="3">
    <source>
        <dbReference type="SAM" id="MobiDB-lite"/>
    </source>
</evidence>
<dbReference type="PROSITE" id="PS51450">
    <property type="entry name" value="LRR"/>
    <property type="match status" value="1"/>
</dbReference>
<dbReference type="Proteomes" id="UP001642409">
    <property type="component" value="Unassembled WGS sequence"/>
</dbReference>
<dbReference type="InterPro" id="IPR025875">
    <property type="entry name" value="Leu-rich_rpt_4"/>
</dbReference>
<accession>A0AA86QGM6</accession>
<sequence length="243" mass="28572">MGVCYQDVNQHKPSEAKQSQNTNYYQNPSIIEYQVQQPIDQHKNENRYDQFMIKKYKNIISDNSLHLMKKKLKTIKFVENFDIKGLILDQCSDFHLQRVPTNIILLVIRDCKLNDVTGIKQMSQLQELDLSFNSIQNVNELSSLVKLVRLNLSHNILKSFPPPSGPKIIKIFVLQQKYYQQFVRDSKINEPDQAGFKIQQNIRYIRASKPKKPKNTIPIRKQDKQHIQPTRTYQFASIRPSQE</sequence>
<dbReference type="Gene3D" id="3.80.10.10">
    <property type="entry name" value="Ribonuclease Inhibitor"/>
    <property type="match status" value="1"/>
</dbReference>
<reference evidence="5 6" key="2">
    <citation type="submission" date="2024-07" db="EMBL/GenBank/DDBJ databases">
        <authorList>
            <person name="Akdeniz Z."/>
        </authorList>
    </citation>
    <scope>NUCLEOTIDE SEQUENCE [LARGE SCALE GENOMIC DNA]</scope>
</reference>
<evidence type="ECO:0000313" key="5">
    <source>
        <dbReference type="EMBL" id="CAL6088458.1"/>
    </source>
</evidence>
<organism evidence="4">
    <name type="scientific">Hexamita inflata</name>
    <dbReference type="NCBI Taxonomy" id="28002"/>
    <lineage>
        <taxon>Eukaryota</taxon>
        <taxon>Metamonada</taxon>
        <taxon>Diplomonadida</taxon>
        <taxon>Hexamitidae</taxon>
        <taxon>Hexamitinae</taxon>
        <taxon>Hexamita</taxon>
    </lineage>
</organism>
<reference evidence="4" key="1">
    <citation type="submission" date="2023-06" db="EMBL/GenBank/DDBJ databases">
        <authorList>
            <person name="Kurt Z."/>
        </authorList>
    </citation>
    <scope>NUCLEOTIDE SEQUENCE</scope>
</reference>
<keyword evidence="2" id="KW-0677">Repeat</keyword>
<dbReference type="PANTHER" id="PTHR46652">
    <property type="entry name" value="LEUCINE-RICH REPEAT AND IQ DOMAIN-CONTAINING PROTEIN 1-RELATED"/>
    <property type="match status" value="1"/>
</dbReference>
<keyword evidence="1" id="KW-0433">Leucine-rich repeat</keyword>
<feature type="region of interest" description="Disordered" evidence="3">
    <location>
        <begin position="1"/>
        <end position="21"/>
    </location>
</feature>
<dbReference type="InterPro" id="IPR032675">
    <property type="entry name" value="LRR_dom_sf"/>
</dbReference>
<dbReference type="EMBL" id="CAXDID020000408">
    <property type="protein sequence ID" value="CAL6088458.1"/>
    <property type="molecule type" value="Genomic_DNA"/>
</dbReference>
<protein>
    <submittedName>
        <fullName evidence="4">Leucine-rich repeat domain superfamily</fullName>
    </submittedName>
    <submittedName>
        <fullName evidence="5">Leucine-rich_repeat domain superfamily</fullName>
    </submittedName>
</protein>
<feature type="compositionally biased region" description="Polar residues" evidence="3">
    <location>
        <begin position="227"/>
        <end position="243"/>
    </location>
</feature>
<dbReference type="PANTHER" id="PTHR46652:SF3">
    <property type="entry name" value="LEUCINE-RICH REPEAT-CONTAINING PROTEIN 9"/>
    <property type="match status" value="1"/>
</dbReference>
<evidence type="ECO:0000256" key="1">
    <source>
        <dbReference type="ARBA" id="ARBA00022614"/>
    </source>
</evidence>
<gene>
    <name evidence="4" type="ORF">HINF_LOCUS43961</name>
    <name evidence="5" type="ORF">HINF_LOCUS64137</name>
</gene>
<keyword evidence="6" id="KW-1185">Reference proteome</keyword>